<name>A0A367ILT4_RHIAZ</name>
<feature type="region of interest" description="Disordered" evidence="1">
    <location>
        <begin position="1"/>
        <end position="33"/>
    </location>
</feature>
<dbReference type="AlphaFoldDB" id="A0A367ILT4"/>
<accession>A0A367ILT4</accession>
<gene>
    <name evidence="2" type="ORF">CU097_001404</name>
</gene>
<evidence type="ECO:0000313" key="3">
    <source>
        <dbReference type="Proteomes" id="UP000252139"/>
    </source>
</evidence>
<feature type="non-terminal residue" evidence="2">
    <location>
        <position position="100"/>
    </location>
</feature>
<organism evidence="2 3">
    <name type="scientific">Rhizopus azygosporus</name>
    <name type="common">Rhizopus microsporus var. azygosporus</name>
    <dbReference type="NCBI Taxonomy" id="86630"/>
    <lineage>
        <taxon>Eukaryota</taxon>
        <taxon>Fungi</taxon>
        <taxon>Fungi incertae sedis</taxon>
        <taxon>Mucoromycota</taxon>
        <taxon>Mucoromycotina</taxon>
        <taxon>Mucoromycetes</taxon>
        <taxon>Mucorales</taxon>
        <taxon>Mucorineae</taxon>
        <taxon>Rhizopodaceae</taxon>
        <taxon>Rhizopus</taxon>
    </lineage>
</organism>
<dbReference type="Proteomes" id="UP000252139">
    <property type="component" value="Unassembled WGS sequence"/>
</dbReference>
<reference evidence="2 3" key="1">
    <citation type="journal article" date="2018" name="G3 (Bethesda)">
        <title>Phylogenetic and Phylogenomic Definition of Rhizopus Species.</title>
        <authorList>
            <person name="Gryganskyi A.P."/>
            <person name="Golan J."/>
            <person name="Dolatabadi S."/>
            <person name="Mondo S."/>
            <person name="Robb S."/>
            <person name="Idnurm A."/>
            <person name="Muszewska A."/>
            <person name="Steczkiewicz K."/>
            <person name="Masonjones S."/>
            <person name="Liao H.L."/>
            <person name="Gajdeczka M.T."/>
            <person name="Anike F."/>
            <person name="Vuek A."/>
            <person name="Anishchenko I.M."/>
            <person name="Voigt K."/>
            <person name="de Hoog G.S."/>
            <person name="Smith M.E."/>
            <person name="Heitman J."/>
            <person name="Vilgalys R."/>
            <person name="Stajich J.E."/>
        </authorList>
    </citation>
    <scope>NUCLEOTIDE SEQUENCE [LARGE SCALE GENOMIC DNA]</scope>
    <source>
        <strain evidence="2 3">CBS 357.93</strain>
    </source>
</reference>
<evidence type="ECO:0000256" key="1">
    <source>
        <dbReference type="SAM" id="MobiDB-lite"/>
    </source>
</evidence>
<protein>
    <submittedName>
        <fullName evidence="2">Uncharacterized protein</fullName>
    </submittedName>
</protein>
<comment type="caution">
    <text evidence="2">The sequence shown here is derived from an EMBL/GenBank/DDBJ whole genome shotgun (WGS) entry which is preliminary data.</text>
</comment>
<dbReference type="OrthoDB" id="2447276at2759"/>
<dbReference type="STRING" id="86630.A0A367ILT4"/>
<keyword evidence="3" id="KW-1185">Reference proteome</keyword>
<proteinExistence type="predicted"/>
<sequence length="100" mass="11545">MSWENNTGDFGASDPQSLNNSFNPEEEQKRRAYRDFKWASNRSRYEYNENTVDENGMAPRDEALEKELFGSERHDGIDFSKYAKIPVKVERGAAPPPIRS</sequence>
<feature type="compositionally biased region" description="Polar residues" evidence="1">
    <location>
        <begin position="1"/>
        <end position="23"/>
    </location>
</feature>
<dbReference type="EMBL" id="PJQL01005019">
    <property type="protein sequence ID" value="RCH78629.1"/>
    <property type="molecule type" value="Genomic_DNA"/>
</dbReference>
<evidence type="ECO:0000313" key="2">
    <source>
        <dbReference type="EMBL" id="RCH78629.1"/>
    </source>
</evidence>